<dbReference type="AlphaFoldDB" id="A0A7K4AL15"/>
<protein>
    <submittedName>
        <fullName evidence="2">Uncharacterized protein</fullName>
    </submittedName>
</protein>
<gene>
    <name evidence="2" type="ORF">GX426_11575</name>
</gene>
<feature type="transmembrane region" description="Helical" evidence="1">
    <location>
        <begin position="190"/>
        <end position="210"/>
    </location>
</feature>
<dbReference type="SUPFAM" id="SSF49299">
    <property type="entry name" value="PKD domain"/>
    <property type="match status" value="1"/>
</dbReference>
<dbReference type="SUPFAM" id="SSF54001">
    <property type="entry name" value="Cysteine proteinases"/>
    <property type="match status" value="1"/>
</dbReference>
<name>A0A7K4AL15_METSH</name>
<feature type="transmembrane region" description="Helical" evidence="1">
    <location>
        <begin position="44"/>
        <end position="72"/>
    </location>
</feature>
<feature type="transmembrane region" description="Helical" evidence="1">
    <location>
        <begin position="12"/>
        <end position="38"/>
    </location>
</feature>
<keyword evidence="1" id="KW-0812">Transmembrane</keyword>
<accession>A0A7K4AL15</accession>
<organism evidence="2 3">
    <name type="scientific">Methanothrix soehngenii</name>
    <name type="common">Methanosaeta concilii</name>
    <dbReference type="NCBI Taxonomy" id="2223"/>
    <lineage>
        <taxon>Archaea</taxon>
        <taxon>Methanobacteriati</taxon>
        <taxon>Methanobacteriota</taxon>
        <taxon>Stenosarchaea group</taxon>
        <taxon>Methanomicrobia</taxon>
        <taxon>Methanotrichales</taxon>
        <taxon>Methanotrichaceae</taxon>
        <taxon>Methanothrix</taxon>
    </lineage>
</organism>
<feature type="transmembrane region" description="Helical" evidence="1">
    <location>
        <begin position="126"/>
        <end position="148"/>
    </location>
</feature>
<dbReference type="Proteomes" id="UP000544742">
    <property type="component" value="Unassembled WGS sequence"/>
</dbReference>
<feature type="transmembrane region" description="Helical" evidence="1">
    <location>
        <begin position="102"/>
        <end position="119"/>
    </location>
</feature>
<feature type="transmembrane region" description="Helical" evidence="1">
    <location>
        <begin position="79"/>
        <end position="96"/>
    </location>
</feature>
<evidence type="ECO:0000313" key="3">
    <source>
        <dbReference type="Proteomes" id="UP000544742"/>
    </source>
</evidence>
<reference evidence="2 3" key="1">
    <citation type="journal article" date="2020" name="Biotechnol. Biofuels">
        <title>New insights from the biogas microbiome by comprehensive genome-resolved metagenomics of nearly 1600 species originating from multiple anaerobic digesters.</title>
        <authorList>
            <person name="Campanaro S."/>
            <person name="Treu L."/>
            <person name="Rodriguez-R L.M."/>
            <person name="Kovalovszki A."/>
            <person name="Ziels R.M."/>
            <person name="Maus I."/>
            <person name="Zhu X."/>
            <person name="Kougias P.G."/>
            <person name="Basile A."/>
            <person name="Luo G."/>
            <person name="Schluter A."/>
            <person name="Konstantinidis K.T."/>
            <person name="Angelidaki I."/>
        </authorList>
    </citation>
    <scope>NUCLEOTIDE SEQUENCE [LARGE SCALE GENOMIC DNA]</scope>
    <source>
        <strain evidence="2">AS27yjCOA_157</strain>
    </source>
</reference>
<dbReference type="EMBL" id="JAAYUN010000224">
    <property type="protein sequence ID" value="NLJ23726.1"/>
    <property type="molecule type" value="Genomic_DNA"/>
</dbReference>
<dbReference type="InterPro" id="IPR035986">
    <property type="entry name" value="PKD_dom_sf"/>
</dbReference>
<keyword evidence="1" id="KW-1133">Transmembrane helix</keyword>
<evidence type="ECO:0000256" key="1">
    <source>
        <dbReference type="SAM" id="Phobius"/>
    </source>
</evidence>
<feature type="transmembrane region" description="Helical" evidence="1">
    <location>
        <begin position="154"/>
        <end position="178"/>
    </location>
</feature>
<evidence type="ECO:0000313" key="2">
    <source>
        <dbReference type="EMBL" id="NLJ23726.1"/>
    </source>
</evidence>
<dbReference type="InterPro" id="IPR038765">
    <property type="entry name" value="Papain-like_cys_pep_sf"/>
</dbReference>
<proteinExistence type="predicted"/>
<keyword evidence="1" id="KW-0472">Membrane</keyword>
<comment type="caution">
    <text evidence="2">The sequence shown here is derived from an EMBL/GenBank/DDBJ whole genome shotgun (WGS) entry which is preliminary data.</text>
</comment>
<sequence length="627" mass="67246">MQSTSQVRSPLLAIPGVLASIFSLAIGLVALLTSLASFGRQAEYGYLISPGAGGILFIHLAIAGMVGMAIYLEQEKGARWLQISIALVGLPSLIIFAYFREWLGGIFLIAIAAAVYYSSQRMSSAPLLLFSGLVGFLVAQLAITTLPYGWKAWAIPGVLFVLAGLIVLLNGYLALLPTGRGRGARFGSRLLYALFFSLVAFGAIALLMQVPHDAGGRISNACGCNGSNLSASGTAVSLDPGSSQDLREEIIAPEDVRTFPQGESILFQAKACENEPCQYLWWSDRDGILDSNQSFSRRGMTAGWHSVTLTVTDGSGCASRDSIELGVAPPSACSDVSPLPRYYPVDTPCRDIWPNGTESCQEIEVCHPDLDYIVLDAVRCCNGTASSPACAWARAHADGDNKRCRGLYIIRAFGPDAVYMQGYALFKACCSGYPECTRTSWPSLAGTVSFREGFNQNVANLSCRQEEWGVSAWRSDTNMSENSAVLGLFPAHATVNILQTGVCVDYAAALTTALRKAGYNKSEAMVAASLGYDLPLLGDHPGHAYNLVKLPGEEGYHIVDTTGNGEGINPEGLPHYFWFVGNFMNQPVRIRVFDWWVGYCSKISPYGFNDLGSVKAPASAEICGCPG</sequence>
<dbReference type="RefSeq" id="WP_273271670.1">
    <property type="nucleotide sequence ID" value="NZ_JBCEYP010000016.1"/>
</dbReference>